<evidence type="ECO:0000256" key="1">
    <source>
        <dbReference type="SAM" id="MobiDB-lite"/>
    </source>
</evidence>
<feature type="region of interest" description="Disordered" evidence="1">
    <location>
        <begin position="1"/>
        <end position="36"/>
    </location>
</feature>
<accession>A0A7J0F7Q0</accession>
<sequence length="494" mass="56958">MPVPQPETPLDSQGITPHSIQPPASPSDSLNSPVHQVNIDEKEIFQWTDDDQDFDGWKQMPTISSGTEKSDVETPLARLSRNMKGKEFKTNEKGEVEFQIGNSKDNSEATSGWIAEKLERELRRNPEMLLEHMADDLRDIYHIECPNTRLYRARKKARERLEGDYVTSYNKLPAYATVFREWNHGTLVKLAFQNRHYDQNNNILQNPIFKRFFIAFPSIRNGFLNGCRPFIGVDGCHIKGPFKGMFLSAVELDANSRMVPLAVMVAEGESTDSWGRKGCSLQFAKFFPNAQNRYCARHMYSNFQGKFPGIMHRSLFWGAVRATNEAEFNKNMNEMKAKYQKAYEWMMETPILHWSVHLYDESVKSDHTSNNMTEFFNAWLGKHRSKPVLTLLENIRRKVMRRIHKRHEKAIGWTFNVPPTVRKRLEDPVVLLMKEEPGKGEVLGEVDNLHPRDQMMLMAFPLIQLKTHPIKSIDLVLPVLFAPGIVCCVTVLGY</sequence>
<dbReference type="AlphaFoldDB" id="A0A7J0F7Q0"/>
<keyword evidence="3" id="KW-1185">Reference proteome</keyword>
<organism evidence="2 3">
    <name type="scientific">Actinidia rufa</name>
    <dbReference type="NCBI Taxonomy" id="165716"/>
    <lineage>
        <taxon>Eukaryota</taxon>
        <taxon>Viridiplantae</taxon>
        <taxon>Streptophyta</taxon>
        <taxon>Embryophyta</taxon>
        <taxon>Tracheophyta</taxon>
        <taxon>Spermatophyta</taxon>
        <taxon>Magnoliopsida</taxon>
        <taxon>eudicotyledons</taxon>
        <taxon>Gunneridae</taxon>
        <taxon>Pentapetalae</taxon>
        <taxon>asterids</taxon>
        <taxon>Ericales</taxon>
        <taxon>Actinidiaceae</taxon>
        <taxon>Actinidia</taxon>
    </lineage>
</organism>
<protein>
    <recommendedName>
        <fullName evidence="4">MULE transposase domain-containing protein</fullName>
    </recommendedName>
</protein>
<evidence type="ECO:0000313" key="2">
    <source>
        <dbReference type="EMBL" id="GFY94724.1"/>
    </source>
</evidence>
<dbReference type="PANTHER" id="PTHR31973">
    <property type="entry name" value="POLYPROTEIN, PUTATIVE-RELATED"/>
    <property type="match status" value="1"/>
</dbReference>
<dbReference type="Proteomes" id="UP000585474">
    <property type="component" value="Unassembled WGS sequence"/>
</dbReference>
<dbReference type="EMBL" id="BJWL01000010">
    <property type="protein sequence ID" value="GFY94724.1"/>
    <property type="molecule type" value="Genomic_DNA"/>
</dbReference>
<dbReference type="OrthoDB" id="1918246at2759"/>
<gene>
    <name evidence="2" type="ORF">Acr_10g0001090</name>
</gene>
<reference evidence="2 3" key="1">
    <citation type="submission" date="2019-07" db="EMBL/GenBank/DDBJ databases">
        <title>De Novo Assembly of kiwifruit Actinidia rufa.</title>
        <authorList>
            <person name="Sugita-Konishi S."/>
            <person name="Sato K."/>
            <person name="Mori E."/>
            <person name="Abe Y."/>
            <person name="Kisaki G."/>
            <person name="Hamano K."/>
            <person name="Suezawa K."/>
            <person name="Otani M."/>
            <person name="Fukuda T."/>
            <person name="Manabe T."/>
            <person name="Gomi K."/>
            <person name="Tabuchi M."/>
            <person name="Akimitsu K."/>
            <person name="Kataoka I."/>
        </authorList>
    </citation>
    <scope>NUCLEOTIDE SEQUENCE [LARGE SCALE GENOMIC DNA]</scope>
    <source>
        <strain evidence="3">cv. Fuchu</strain>
    </source>
</reference>
<comment type="caution">
    <text evidence="2">The sequence shown here is derived from an EMBL/GenBank/DDBJ whole genome shotgun (WGS) entry which is preliminary data.</text>
</comment>
<dbReference type="PANTHER" id="PTHR31973:SF187">
    <property type="entry name" value="MUTATOR TRANSPOSASE MUDRA PROTEIN"/>
    <property type="match status" value="1"/>
</dbReference>
<evidence type="ECO:0008006" key="4">
    <source>
        <dbReference type="Google" id="ProtNLM"/>
    </source>
</evidence>
<feature type="compositionally biased region" description="Polar residues" evidence="1">
    <location>
        <begin position="10"/>
        <end position="19"/>
    </location>
</feature>
<feature type="compositionally biased region" description="Polar residues" evidence="1">
    <location>
        <begin position="26"/>
        <end position="35"/>
    </location>
</feature>
<evidence type="ECO:0000313" key="3">
    <source>
        <dbReference type="Proteomes" id="UP000585474"/>
    </source>
</evidence>
<name>A0A7J0F7Q0_9ERIC</name>
<proteinExistence type="predicted"/>